<accession>A0A9W8LEZ1</accession>
<dbReference type="GO" id="GO:0140053">
    <property type="term" value="P:mitochondrial gene expression"/>
    <property type="evidence" value="ECO:0007669"/>
    <property type="project" value="TreeGrafter"/>
</dbReference>
<dbReference type="EMBL" id="JANBUL010000274">
    <property type="protein sequence ID" value="KAJ2777702.1"/>
    <property type="molecule type" value="Genomic_DNA"/>
</dbReference>
<evidence type="ECO:0000313" key="4">
    <source>
        <dbReference type="Proteomes" id="UP001140217"/>
    </source>
</evidence>
<proteinExistence type="predicted"/>
<comment type="caution">
    <text evidence="3">The sequence shown here is derived from an EMBL/GenBank/DDBJ whole genome shotgun (WGS) entry which is preliminary data.</text>
</comment>
<evidence type="ECO:0000313" key="3">
    <source>
        <dbReference type="EMBL" id="KAJ2777702.1"/>
    </source>
</evidence>
<feature type="repeat" description="PPR" evidence="1">
    <location>
        <begin position="451"/>
        <end position="485"/>
    </location>
</feature>
<dbReference type="Pfam" id="PF01535">
    <property type="entry name" value="PPR"/>
    <property type="match status" value="3"/>
</dbReference>
<feature type="repeat" description="PPR" evidence="1">
    <location>
        <begin position="285"/>
        <end position="319"/>
    </location>
</feature>
<dbReference type="OrthoDB" id="407658at2759"/>
<dbReference type="PROSITE" id="PS51375">
    <property type="entry name" value="PPR"/>
    <property type="match status" value="4"/>
</dbReference>
<dbReference type="Pfam" id="PF13812">
    <property type="entry name" value="PPR_3"/>
    <property type="match status" value="1"/>
</dbReference>
<gene>
    <name evidence="3" type="ORF">H4R18_005013</name>
</gene>
<organism evidence="3 4">
    <name type="scientific">Coemansia javaensis</name>
    <dbReference type="NCBI Taxonomy" id="2761396"/>
    <lineage>
        <taxon>Eukaryota</taxon>
        <taxon>Fungi</taxon>
        <taxon>Fungi incertae sedis</taxon>
        <taxon>Zoopagomycota</taxon>
        <taxon>Kickxellomycotina</taxon>
        <taxon>Kickxellomycetes</taxon>
        <taxon>Kickxellales</taxon>
        <taxon>Kickxellaceae</taxon>
        <taxon>Coemansia</taxon>
    </lineage>
</organism>
<dbReference type="NCBIfam" id="TIGR00756">
    <property type="entry name" value="PPR"/>
    <property type="match status" value="3"/>
</dbReference>
<feature type="compositionally biased region" description="Low complexity" evidence="2">
    <location>
        <begin position="13"/>
        <end position="22"/>
    </location>
</feature>
<sequence>MLTQRAALAALRAAGRLRPATRSHGAAHTVQQRSLSEIYTTKVAKKPEAKSPETQTPAAKDQGGKARPVSCAISSIPEPRAEGAGTTEKHRSAEKGASARDPKPAARAPKPAAARDPKSIAGDYILQLHKSDWSDEETWVRFCDLPRAALCHLRDIDVNCTLARIRGTRRTPGRAGATTATLRRMLRVYEEARRAGIVPDRYTYQELIAINVDLLNFEYAREWIEKMVQQGIAPTIRPYRTLLKGYSLVAGEIEGARRTWREIKAKVEGGLLAPETAGEAAPALDLATYTCIISAEARAGHFDRAVGLLDEMAAAGVKADIALRNAILGALLKYRGLDAGLTEATLMEESGFELDGHTYALLLGAACSEQRVDEARRLLGAAADRGIVPPSHIIQSLPLDALEILDAMAALPAERRVRLYNVLVEAAMRRNSFDKVLQLTDHMRGCGVAANTVTYAMLLDALNKAGRLEQAKAMFNRLLDGGEVELDVHIFGIMIDACGRNGDVRGMFLLKGEMRRRGLAATESVYNSILSALARWRQDNLQAVMAVAGELDRSRTQVAPTARTFSAIFAAFVAQARRRKLGDGELRFLQTWYGYAGSKYYVARDGYFYFMAVRAFLAAGRLADAMAAFGDMARQAELDPSAAGKFAEKPRALLDLMQLAVERQEFEAALEVWRRWLPLGLPPMPAATNMALFAYDQTGRIQAAQDMVRALLVRQDAPDPLAFCPGAVTEHVLAMYIAMLVKHGRLDAVVPALRQWTEAAQPASAESGAGVRPASHRLTERTVSKLSLALQKSRHPDAAKTRAEALAFVDRHFPEAVPV</sequence>
<feature type="compositionally biased region" description="Basic and acidic residues" evidence="2">
    <location>
        <begin position="87"/>
        <end position="104"/>
    </location>
</feature>
<feature type="compositionally biased region" description="Polar residues" evidence="2">
    <location>
        <begin position="29"/>
        <end position="39"/>
    </location>
</feature>
<dbReference type="GO" id="GO:0003729">
    <property type="term" value="F:mRNA binding"/>
    <property type="evidence" value="ECO:0007669"/>
    <property type="project" value="TreeGrafter"/>
</dbReference>
<dbReference type="Proteomes" id="UP001140217">
    <property type="component" value="Unassembled WGS sequence"/>
</dbReference>
<reference evidence="3" key="1">
    <citation type="submission" date="2022-07" db="EMBL/GenBank/DDBJ databases">
        <title>Phylogenomic reconstructions and comparative analyses of Kickxellomycotina fungi.</title>
        <authorList>
            <person name="Reynolds N.K."/>
            <person name="Stajich J.E."/>
            <person name="Barry K."/>
            <person name="Grigoriev I.V."/>
            <person name="Crous P."/>
            <person name="Smith M.E."/>
        </authorList>
    </citation>
    <scope>NUCLEOTIDE SEQUENCE</scope>
    <source>
        <strain evidence="3">NBRC 105414</strain>
    </source>
</reference>
<feature type="repeat" description="PPR" evidence="1">
    <location>
        <begin position="355"/>
        <end position="389"/>
    </location>
</feature>
<name>A0A9W8LEZ1_9FUNG</name>
<feature type="repeat" description="PPR" evidence="1">
    <location>
        <begin position="487"/>
        <end position="521"/>
    </location>
</feature>
<dbReference type="InterPro" id="IPR011990">
    <property type="entry name" value="TPR-like_helical_dom_sf"/>
</dbReference>
<feature type="region of interest" description="Disordered" evidence="2">
    <location>
        <begin position="13"/>
        <end position="116"/>
    </location>
</feature>
<keyword evidence="4" id="KW-1185">Reference proteome</keyword>
<dbReference type="InterPro" id="IPR002885">
    <property type="entry name" value="PPR_rpt"/>
</dbReference>
<dbReference type="AlphaFoldDB" id="A0A9W8LEZ1"/>
<dbReference type="PANTHER" id="PTHR47938">
    <property type="entry name" value="RESPIRATORY COMPLEX I CHAPERONE (CIA84), PUTATIVE (AFU_ORTHOLOGUE AFUA_2G06020)-RELATED"/>
    <property type="match status" value="1"/>
</dbReference>
<protein>
    <recommendedName>
        <fullName evidence="5">Pentacotripeptide-repeat region of PRORP domain-containing protein</fullName>
    </recommendedName>
</protein>
<dbReference type="GO" id="GO:0005739">
    <property type="term" value="C:mitochondrion"/>
    <property type="evidence" value="ECO:0007669"/>
    <property type="project" value="TreeGrafter"/>
</dbReference>
<dbReference type="PANTHER" id="PTHR47938:SF35">
    <property type="entry name" value="PENTATRICOPEPTIDE REPEAT-CONTAINING PROTEIN 4, MITOCHONDRIAL-RELATED"/>
    <property type="match status" value="1"/>
</dbReference>
<evidence type="ECO:0000256" key="1">
    <source>
        <dbReference type="PROSITE-ProRule" id="PRU00708"/>
    </source>
</evidence>
<evidence type="ECO:0000256" key="2">
    <source>
        <dbReference type="SAM" id="MobiDB-lite"/>
    </source>
</evidence>
<dbReference type="Gene3D" id="1.25.40.10">
    <property type="entry name" value="Tetratricopeptide repeat domain"/>
    <property type="match status" value="3"/>
</dbReference>
<evidence type="ECO:0008006" key="5">
    <source>
        <dbReference type="Google" id="ProtNLM"/>
    </source>
</evidence>